<dbReference type="KEGG" id="pqu:IG609_006095"/>
<dbReference type="Gene3D" id="1.20.1720.10">
    <property type="entry name" value="Multidrug resistance protein D"/>
    <property type="match status" value="1"/>
</dbReference>
<evidence type="ECO:0000256" key="5">
    <source>
        <dbReference type="ARBA" id="ARBA00022692"/>
    </source>
</evidence>
<keyword evidence="8" id="KW-0997">Cell inner membrane</keyword>
<dbReference type="GO" id="GO:1990961">
    <property type="term" value="P:xenobiotic detoxification by transmembrane export across the plasma membrane"/>
    <property type="evidence" value="ECO:0007669"/>
    <property type="project" value="InterPro"/>
</dbReference>
<evidence type="ECO:0000256" key="1">
    <source>
        <dbReference type="ARBA" id="ARBA00004651"/>
    </source>
</evidence>
<feature type="transmembrane region" description="Helical" evidence="8">
    <location>
        <begin position="81"/>
        <end position="98"/>
    </location>
</feature>
<dbReference type="PANTHER" id="PTHR23502:SF132">
    <property type="entry name" value="POLYAMINE TRANSPORTER 2-RELATED"/>
    <property type="match status" value="1"/>
</dbReference>
<accession>A0A9Q2EP01</accession>
<dbReference type="NCBIfam" id="TIGR00710">
    <property type="entry name" value="efflux_Bcr_CflA"/>
    <property type="match status" value="1"/>
</dbReference>
<sequence>MRSNHTIWPYSLTATLLLLSPFDLLASLGMDMYLPVVPYMPDAIGTTPEVIQLTLSIYLVMIGAGQLLFGPLSDRFGRRPILLWGSFVYLLASFGLAVSSSTNLFLVCRFAQACGASACLVAMFATVRDIYAGREESHVIYGILGSMLAIVPAVGPIIGALIDMWMGWRLIFAILGILMTIAYVSAWRFWPETRHQRTADLRWSQLLLPLKKMNFWLYTFCYSAGMGSFFVFFSTAPQIMMGRQGLSPLLFSMVFATVAIAMMIAARMMGKLIPVLGSLKVMRIAMGCLILGGVVLIISELLFPSSVPGFITPMWIIGVGIAMSVSIAPNGALQGFDEIAGTVTAVYFCLGGIILGIIGSLIISIFPVGTSWPIVTFCFILAAIVIVLSSILASANRIGN</sequence>
<gene>
    <name evidence="9" type="primary">cml</name>
    <name evidence="9" type="ORF">IG609_006095</name>
</gene>
<protein>
    <recommendedName>
        <fullName evidence="8">Bcr/CflA family efflux transporter</fullName>
    </recommendedName>
</protein>
<dbReference type="InterPro" id="IPR020846">
    <property type="entry name" value="MFS_dom"/>
</dbReference>
<dbReference type="NCBIfam" id="NF033134">
    <property type="entry name" value="cmlA_floR"/>
    <property type="match status" value="1"/>
</dbReference>
<feature type="transmembrane region" description="Helical" evidence="8">
    <location>
        <begin position="50"/>
        <end position="69"/>
    </location>
</feature>
<evidence type="ECO:0000256" key="4">
    <source>
        <dbReference type="ARBA" id="ARBA00022475"/>
    </source>
</evidence>
<feature type="transmembrane region" description="Helical" evidence="8">
    <location>
        <begin position="215"/>
        <end position="236"/>
    </location>
</feature>
<feature type="transmembrane region" description="Helical" evidence="8">
    <location>
        <begin position="345"/>
        <end position="366"/>
    </location>
</feature>
<feature type="transmembrane region" description="Helical" evidence="8">
    <location>
        <begin position="281"/>
        <end position="303"/>
    </location>
</feature>
<dbReference type="InterPro" id="IPR004812">
    <property type="entry name" value="Efflux_drug-R_Bcr/CmlA"/>
</dbReference>
<dbReference type="GO" id="GO:0042910">
    <property type="term" value="F:xenobiotic transmembrane transporter activity"/>
    <property type="evidence" value="ECO:0007669"/>
    <property type="project" value="InterPro"/>
</dbReference>
<comment type="subcellular location">
    <subcellularLocation>
        <location evidence="8">Cell inner membrane</location>
        <topology evidence="8">Multi-pass membrane protein</topology>
    </subcellularLocation>
    <subcellularLocation>
        <location evidence="1">Cell membrane</location>
        <topology evidence="1">Multi-pass membrane protein</topology>
    </subcellularLocation>
</comment>
<comment type="similarity">
    <text evidence="2 8">Belongs to the major facilitator superfamily. Bcr/CmlA family.</text>
</comment>
<dbReference type="EMBL" id="CP065177">
    <property type="protein sequence ID" value="URG50097.1"/>
    <property type="molecule type" value="Genomic_DNA"/>
</dbReference>
<feature type="transmembrane region" description="Helical" evidence="8">
    <location>
        <begin position="168"/>
        <end position="190"/>
    </location>
</feature>
<keyword evidence="5 8" id="KW-0812">Transmembrane</keyword>
<keyword evidence="4" id="KW-1003">Cell membrane</keyword>
<dbReference type="CDD" id="cd17320">
    <property type="entry name" value="MFS_MdfA_MDR_like"/>
    <property type="match status" value="1"/>
</dbReference>
<dbReference type="PROSITE" id="PS50850">
    <property type="entry name" value="MFS"/>
    <property type="match status" value="1"/>
</dbReference>
<feature type="transmembrane region" description="Helical" evidence="8">
    <location>
        <begin position="139"/>
        <end position="162"/>
    </location>
</feature>
<organism evidence="9 10">
    <name type="scientific">Pectobacterium quasiaquaticum</name>
    <dbReference type="NCBI Taxonomy" id="2774015"/>
    <lineage>
        <taxon>Bacteria</taxon>
        <taxon>Pseudomonadati</taxon>
        <taxon>Pseudomonadota</taxon>
        <taxon>Gammaproteobacteria</taxon>
        <taxon>Enterobacterales</taxon>
        <taxon>Pectobacteriaceae</taxon>
        <taxon>Pectobacterium</taxon>
    </lineage>
</organism>
<proteinExistence type="inferred from homology"/>
<dbReference type="GO" id="GO:0005886">
    <property type="term" value="C:plasma membrane"/>
    <property type="evidence" value="ECO:0007669"/>
    <property type="project" value="UniProtKB-SubCell"/>
</dbReference>
<dbReference type="AlphaFoldDB" id="A0A9Q2EP01"/>
<evidence type="ECO:0000256" key="8">
    <source>
        <dbReference type="RuleBase" id="RU365088"/>
    </source>
</evidence>
<evidence type="ECO:0000256" key="6">
    <source>
        <dbReference type="ARBA" id="ARBA00022989"/>
    </source>
</evidence>
<dbReference type="Pfam" id="PF07690">
    <property type="entry name" value="MFS_1"/>
    <property type="match status" value="1"/>
</dbReference>
<dbReference type="InterPro" id="IPR036259">
    <property type="entry name" value="MFS_trans_sf"/>
</dbReference>
<dbReference type="PANTHER" id="PTHR23502">
    <property type="entry name" value="MAJOR FACILITATOR SUPERFAMILY"/>
    <property type="match status" value="1"/>
</dbReference>
<feature type="transmembrane region" description="Helical" evidence="8">
    <location>
        <begin position="315"/>
        <end position="333"/>
    </location>
</feature>
<feature type="transmembrane region" description="Helical" evidence="8">
    <location>
        <begin position="104"/>
        <end position="127"/>
    </location>
</feature>
<feature type="transmembrane region" description="Helical" evidence="8">
    <location>
        <begin position="248"/>
        <end position="269"/>
    </location>
</feature>
<keyword evidence="7 8" id="KW-0472">Membrane</keyword>
<evidence type="ECO:0000313" key="10">
    <source>
        <dbReference type="Proteomes" id="UP000806577"/>
    </source>
</evidence>
<dbReference type="SUPFAM" id="SSF103473">
    <property type="entry name" value="MFS general substrate transporter"/>
    <property type="match status" value="1"/>
</dbReference>
<evidence type="ECO:0000256" key="7">
    <source>
        <dbReference type="ARBA" id="ARBA00023136"/>
    </source>
</evidence>
<keyword evidence="10" id="KW-1185">Reference proteome</keyword>
<dbReference type="Proteomes" id="UP000806577">
    <property type="component" value="Chromosome"/>
</dbReference>
<reference evidence="9 10" key="1">
    <citation type="journal article" date="2021" name="Int. J. Syst. Evol. Microbiol.">
        <title>&lt;i&gt;Pectobacterium quasiaquaticum&lt;/i&gt; sp. nov., isolated from waterways.</title>
        <authorList>
            <person name="Ben Moussa H."/>
            <person name="Pedron J."/>
            <person name="Bertrand C."/>
            <person name="Hecquet A."/>
            <person name="Barny M.A."/>
        </authorList>
    </citation>
    <scope>NUCLEOTIDE SEQUENCE [LARGE SCALE GENOMIC DNA]</scope>
    <source>
        <strain evidence="9 10">A477-S1-J17</strain>
    </source>
</reference>
<dbReference type="PRINTS" id="PR01036">
    <property type="entry name" value="TCRTETB"/>
</dbReference>
<evidence type="ECO:0000256" key="2">
    <source>
        <dbReference type="ARBA" id="ARBA00006236"/>
    </source>
</evidence>
<dbReference type="RefSeq" id="WP_193399331.1">
    <property type="nucleotide sequence ID" value="NZ_CP065177.1"/>
</dbReference>
<feature type="transmembrane region" description="Helical" evidence="8">
    <location>
        <begin position="7"/>
        <end position="30"/>
    </location>
</feature>
<name>A0A9Q2EP01_9GAMM</name>
<feature type="transmembrane region" description="Helical" evidence="8">
    <location>
        <begin position="372"/>
        <end position="395"/>
    </location>
</feature>
<keyword evidence="3 8" id="KW-0813">Transport</keyword>
<evidence type="ECO:0000313" key="9">
    <source>
        <dbReference type="EMBL" id="URG50097.1"/>
    </source>
</evidence>
<dbReference type="InterPro" id="IPR011701">
    <property type="entry name" value="MFS"/>
</dbReference>
<evidence type="ECO:0000256" key="3">
    <source>
        <dbReference type="ARBA" id="ARBA00022448"/>
    </source>
</evidence>
<keyword evidence="6 8" id="KW-1133">Transmembrane helix</keyword>